<accession>A0A194X8F6</accession>
<dbReference type="RefSeq" id="XP_018070800.1">
    <property type="nucleotide sequence ID" value="XM_018223446.1"/>
</dbReference>
<keyword evidence="3" id="KW-1185">Reference proteome</keyword>
<dbReference type="PANTHER" id="PTHR37542:SF3">
    <property type="entry name" value="PRION-INHIBITION AND PROPAGATION HELO DOMAIN-CONTAINING PROTEIN"/>
    <property type="match status" value="1"/>
</dbReference>
<dbReference type="SUPFAM" id="SSF56112">
    <property type="entry name" value="Protein kinase-like (PK-like)"/>
    <property type="match status" value="1"/>
</dbReference>
<dbReference type="PANTHER" id="PTHR37542">
    <property type="entry name" value="HELO DOMAIN-CONTAINING PROTEIN-RELATED"/>
    <property type="match status" value="1"/>
</dbReference>
<dbReference type="AlphaFoldDB" id="A0A194X8F6"/>
<evidence type="ECO:0000313" key="2">
    <source>
        <dbReference type="EMBL" id="KUJ16445.1"/>
    </source>
</evidence>
<reference evidence="2 3" key="1">
    <citation type="submission" date="2015-10" db="EMBL/GenBank/DDBJ databases">
        <title>Full genome of DAOMC 229536 Phialocephala scopiformis, a fungal endophyte of spruce producing the potent anti-insectan compound rugulosin.</title>
        <authorList>
            <consortium name="DOE Joint Genome Institute"/>
            <person name="Walker A.K."/>
            <person name="Frasz S.L."/>
            <person name="Seifert K.A."/>
            <person name="Miller J.D."/>
            <person name="Mondo S.J."/>
            <person name="Labutti K."/>
            <person name="Lipzen A."/>
            <person name="Dockter R."/>
            <person name="Kennedy M."/>
            <person name="Grigoriev I.V."/>
            <person name="Spatafora J.W."/>
        </authorList>
    </citation>
    <scope>NUCLEOTIDE SEQUENCE [LARGE SCALE GENOMIC DNA]</scope>
    <source>
        <strain evidence="2 3">CBS 120377</strain>
    </source>
</reference>
<dbReference type="PROSITE" id="PS50011">
    <property type="entry name" value="PROTEIN_KINASE_DOM"/>
    <property type="match status" value="1"/>
</dbReference>
<dbReference type="Gene3D" id="1.10.510.10">
    <property type="entry name" value="Transferase(Phosphotransferase) domain 1"/>
    <property type="match status" value="1"/>
</dbReference>
<evidence type="ECO:0000313" key="3">
    <source>
        <dbReference type="Proteomes" id="UP000070700"/>
    </source>
</evidence>
<gene>
    <name evidence="2" type="ORF">LY89DRAFT_84022</name>
</gene>
<dbReference type="EMBL" id="KQ947416">
    <property type="protein sequence ID" value="KUJ16445.1"/>
    <property type="molecule type" value="Genomic_DNA"/>
</dbReference>
<dbReference type="InterPro" id="IPR056002">
    <property type="entry name" value="DUF7580"/>
</dbReference>
<organism evidence="2 3">
    <name type="scientific">Mollisia scopiformis</name>
    <name type="common">Conifer needle endophyte fungus</name>
    <name type="synonym">Phialocephala scopiformis</name>
    <dbReference type="NCBI Taxonomy" id="149040"/>
    <lineage>
        <taxon>Eukaryota</taxon>
        <taxon>Fungi</taxon>
        <taxon>Dikarya</taxon>
        <taxon>Ascomycota</taxon>
        <taxon>Pezizomycotina</taxon>
        <taxon>Leotiomycetes</taxon>
        <taxon>Helotiales</taxon>
        <taxon>Mollisiaceae</taxon>
        <taxon>Mollisia</taxon>
    </lineage>
</organism>
<dbReference type="InterPro" id="IPR000719">
    <property type="entry name" value="Prot_kinase_dom"/>
</dbReference>
<dbReference type="GeneID" id="28833172"/>
<dbReference type="Proteomes" id="UP000070700">
    <property type="component" value="Unassembled WGS sequence"/>
</dbReference>
<name>A0A194X8F6_MOLSC</name>
<dbReference type="GO" id="GO:0004672">
    <property type="term" value="F:protein kinase activity"/>
    <property type="evidence" value="ECO:0007669"/>
    <property type="project" value="InterPro"/>
</dbReference>
<evidence type="ECO:0000259" key="1">
    <source>
        <dbReference type="PROSITE" id="PS50011"/>
    </source>
</evidence>
<protein>
    <recommendedName>
        <fullName evidence="1">Protein kinase domain-containing protein</fullName>
    </recommendedName>
</protein>
<dbReference type="Pfam" id="PF24476">
    <property type="entry name" value="DUF7580"/>
    <property type="match status" value="1"/>
</dbReference>
<dbReference type="KEGG" id="psco:LY89DRAFT_84022"/>
<dbReference type="GO" id="GO:0005524">
    <property type="term" value="F:ATP binding"/>
    <property type="evidence" value="ECO:0007669"/>
    <property type="project" value="InterPro"/>
</dbReference>
<sequence>MSGFEIFGVVAALPGIIDLCIKYGEKIEKKVKLFMTATEHSRLQAFVLELCTGGINDILLFFRSVHSQLDKAFQLVLHDSITVLNNALIKVYEAFPEDSFADKAKVGAKLKFAFFDAKRIEEAVTAMELWQDRFSKRAEIHLRYIFYPKYGIHAVPSKQASDFDSATLLTPAAQAMDLQDDDRQQLFNRLKRIDASRRRVTGPLLIKEPSATTYKQLKDSHLWVGADKDSSLGLVEYRSYKAADAPYVKTLQNTVRNVATKLREADDSSMHILPCRGFSDDVFEKRFVLHFSYPAKKSNPRSLRNLLADPGNVRGKKHSLSDRLQLAQSIATAVLYVHSCGFVHKNLRPENIIIFDEDLGTTSSTYPYAIGQPYLVGYDGVRQEDAPTLMLEVTSWQERIYLPAERLKDKEHRMKFSWRHDVYSLGVVLLEIALWENFTSQSGPFHKALNGAEDPGSVLRQIWLKQLPRVMGNKYAEAVTACFDMLRSSDGGEEIEDEDGIGMGTTFISRVLDRLEDIRL</sequence>
<feature type="domain" description="Protein kinase" evidence="1">
    <location>
        <begin position="190"/>
        <end position="520"/>
    </location>
</feature>
<dbReference type="OrthoDB" id="1911848at2759"/>
<proteinExistence type="predicted"/>
<dbReference type="InParanoid" id="A0A194X8F6"/>
<dbReference type="InterPro" id="IPR011009">
    <property type="entry name" value="Kinase-like_dom_sf"/>
</dbReference>